<reference evidence="1 2" key="2">
    <citation type="journal article" date="2022" name="Mol. Ecol. Resour.">
        <title>The genomes of chicory, endive, great burdock and yacon provide insights into Asteraceae paleo-polyploidization history and plant inulin production.</title>
        <authorList>
            <person name="Fan W."/>
            <person name="Wang S."/>
            <person name="Wang H."/>
            <person name="Wang A."/>
            <person name="Jiang F."/>
            <person name="Liu H."/>
            <person name="Zhao H."/>
            <person name="Xu D."/>
            <person name="Zhang Y."/>
        </authorList>
    </citation>
    <scope>NUCLEOTIDE SEQUENCE [LARGE SCALE GENOMIC DNA]</scope>
    <source>
        <strain evidence="2">cv. Niubang</strain>
    </source>
</reference>
<dbReference type="EMBL" id="CM042060">
    <property type="protein sequence ID" value="KAI3679131.1"/>
    <property type="molecule type" value="Genomic_DNA"/>
</dbReference>
<accession>A0ACB8Y5R1</accession>
<organism evidence="1 2">
    <name type="scientific">Arctium lappa</name>
    <name type="common">Greater burdock</name>
    <name type="synonym">Lappa major</name>
    <dbReference type="NCBI Taxonomy" id="4217"/>
    <lineage>
        <taxon>Eukaryota</taxon>
        <taxon>Viridiplantae</taxon>
        <taxon>Streptophyta</taxon>
        <taxon>Embryophyta</taxon>
        <taxon>Tracheophyta</taxon>
        <taxon>Spermatophyta</taxon>
        <taxon>Magnoliopsida</taxon>
        <taxon>eudicotyledons</taxon>
        <taxon>Gunneridae</taxon>
        <taxon>Pentapetalae</taxon>
        <taxon>asterids</taxon>
        <taxon>campanulids</taxon>
        <taxon>Asterales</taxon>
        <taxon>Asteraceae</taxon>
        <taxon>Carduoideae</taxon>
        <taxon>Cardueae</taxon>
        <taxon>Arctiinae</taxon>
        <taxon>Arctium</taxon>
    </lineage>
</organism>
<keyword evidence="2" id="KW-1185">Reference proteome</keyword>
<proteinExistence type="predicted"/>
<dbReference type="Proteomes" id="UP001055879">
    <property type="component" value="Linkage Group LG14"/>
</dbReference>
<reference evidence="2" key="1">
    <citation type="journal article" date="2022" name="Mol. Ecol. Resour.">
        <title>The genomes of chicory, endive, great burdock and yacon provide insights into Asteraceae palaeo-polyploidization history and plant inulin production.</title>
        <authorList>
            <person name="Fan W."/>
            <person name="Wang S."/>
            <person name="Wang H."/>
            <person name="Wang A."/>
            <person name="Jiang F."/>
            <person name="Liu H."/>
            <person name="Zhao H."/>
            <person name="Xu D."/>
            <person name="Zhang Y."/>
        </authorList>
    </citation>
    <scope>NUCLEOTIDE SEQUENCE [LARGE SCALE GENOMIC DNA]</scope>
    <source>
        <strain evidence="2">cv. Niubang</strain>
    </source>
</reference>
<protein>
    <submittedName>
        <fullName evidence="1">Uncharacterized protein</fullName>
    </submittedName>
</protein>
<name>A0ACB8Y5R1_ARCLA</name>
<evidence type="ECO:0000313" key="2">
    <source>
        <dbReference type="Proteomes" id="UP001055879"/>
    </source>
</evidence>
<gene>
    <name evidence="1" type="ORF">L6452_38440</name>
</gene>
<sequence>MVTTADMNKAAETVKEVLTELEIAETLIKAKHDTPKNSILIPWAANGQKGDNRREGQQKGGNGAGLQGNKQGNYEKGESSGVIKNGSGVAGKNSNGKVNTVVNNSGSLELKKKEEKNKDKVNVNDGKSQAAVQKKDNKGKEEVKVDSKKGFVSDFIGNNPFDVLMEVDIEKWEIRKGKVDLFLKMNHKPSKEVLDGWDEDMMKYYKENVVDESQECEREGILSVSRYKIWKDWAVQHCIDEKLCPQEAEFYRWDLGMQERFINEFVKWNEVDPVVLENSFYLIYSLPFYIDNKIMPPDEIYNRWNTEQRVKFTDEYMTWDGWFFQGKERTINGLCTAIKECVKLKIIGAKFKKGLTFDHVMEEWNLKSDLYEDGQNNFKELLLLMYWYCDGGFLFLILDVVVWKRSNDWSMQMILVLWISNYYEMELFFNGKSPMLLNLKFWSFDGNSVVELDLEMFMELQNIFIMWSWFIGDWNGQMDLLAHVKAFIWFDLLDYKRYGPIFASWTVFWIGITSTGIFLIPHS</sequence>
<evidence type="ECO:0000313" key="1">
    <source>
        <dbReference type="EMBL" id="KAI3679131.1"/>
    </source>
</evidence>
<comment type="caution">
    <text evidence="1">The sequence shown here is derived from an EMBL/GenBank/DDBJ whole genome shotgun (WGS) entry which is preliminary data.</text>
</comment>